<evidence type="ECO:0000313" key="2">
    <source>
        <dbReference type="Proteomes" id="UP001305414"/>
    </source>
</evidence>
<name>A0AAN7Z4K8_9PEZI</name>
<dbReference type="Proteomes" id="UP001305414">
    <property type="component" value="Unassembled WGS sequence"/>
</dbReference>
<evidence type="ECO:0000313" key="1">
    <source>
        <dbReference type="EMBL" id="KAK5636800.1"/>
    </source>
</evidence>
<protein>
    <submittedName>
        <fullName evidence="1">Uncharacterized protein</fullName>
    </submittedName>
</protein>
<dbReference type="AlphaFoldDB" id="A0AAN7Z4K8"/>
<sequence length="105" mass="12221">MLRELQRIGQRPIAFDREYSNLTLKFHGAISWNSTLINLVTGTKDRLLEIQRSRNYPQDKRVREREADEVLAKTQAAIPRGKQFTTILRMPSLTPLLLTILLEFV</sequence>
<reference evidence="1 2" key="1">
    <citation type="submission" date="2023-10" db="EMBL/GenBank/DDBJ databases">
        <title>Draft genome sequence of Xylaria bambusicola isolate GMP-LS, the root and basal stem rot pathogen of sugarcane in Indonesia.</title>
        <authorList>
            <person name="Selvaraj P."/>
            <person name="Muralishankar V."/>
            <person name="Muruganantham S."/>
            <person name="Sp S."/>
            <person name="Haryani S."/>
            <person name="Lau K.J.X."/>
            <person name="Naqvi N.I."/>
        </authorList>
    </citation>
    <scope>NUCLEOTIDE SEQUENCE [LARGE SCALE GENOMIC DNA]</scope>
    <source>
        <strain evidence="1">GMP-LS</strain>
    </source>
</reference>
<gene>
    <name evidence="1" type="ORF">RRF57_012512</name>
</gene>
<organism evidence="1 2">
    <name type="scientific">Xylaria bambusicola</name>
    <dbReference type="NCBI Taxonomy" id="326684"/>
    <lineage>
        <taxon>Eukaryota</taxon>
        <taxon>Fungi</taxon>
        <taxon>Dikarya</taxon>
        <taxon>Ascomycota</taxon>
        <taxon>Pezizomycotina</taxon>
        <taxon>Sordariomycetes</taxon>
        <taxon>Xylariomycetidae</taxon>
        <taxon>Xylariales</taxon>
        <taxon>Xylariaceae</taxon>
        <taxon>Xylaria</taxon>
    </lineage>
</organism>
<proteinExistence type="predicted"/>
<comment type="caution">
    <text evidence="1">The sequence shown here is derived from an EMBL/GenBank/DDBJ whole genome shotgun (WGS) entry which is preliminary data.</text>
</comment>
<accession>A0AAN7Z4K8</accession>
<keyword evidence="2" id="KW-1185">Reference proteome</keyword>
<dbReference type="EMBL" id="JAWHQM010000078">
    <property type="protein sequence ID" value="KAK5636800.1"/>
    <property type="molecule type" value="Genomic_DNA"/>
</dbReference>